<organism evidence="5 6">
    <name type="scientific">Cinchona calisaya</name>
    <dbReference type="NCBI Taxonomy" id="153742"/>
    <lineage>
        <taxon>Eukaryota</taxon>
        <taxon>Viridiplantae</taxon>
        <taxon>Streptophyta</taxon>
        <taxon>Embryophyta</taxon>
        <taxon>Tracheophyta</taxon>
        <taxon>Spermatophyta</taxon>
        <taxon>Magnoliopsida</taxon>
        <taxon>eudicotyledons</taxon>
        <taxon>Gunneridae</taxon>
        <taxon>Pentapetalae</taxon>
        <taxon>asterids</taxon>
        <taxon>lamiids</taxon>
        <taxon>Gentianales</taxon>
        <taxon>Rubiaceae</taxon>
        <taxon>Cinchonoideae</taxon>
        <taxon>Cinchoneae</taxon>
        <taxon>Cinchona</taxon>
    </lineage>
</organism>
<dbReference type="InterPro" id="IPR044841">
    <property type="entry name" value="LUX/BOA-like"/>
</dbReference>
<proteinExistence type="predicted"/>
<keyword evidence="3" id="KW-0539">Nucleus</keyword>
<evidence type="ECO:0000313" key="6">
    <source>
        <dbReference type="Proteomes" id="UP001630127"/>
    </source>
</evidence>
<gene>
    <name evidence="5" type="ORF">ACH5RR_041022</name>
</gene>
<dbReference type="AlphaFoldDB" id="A0ABD2XVT0"/>
<dbReference type="Gene3D" id="1.10.10.60">
    <property type="entry name" value="Homeodomain-like"/>
    <property type="match status" value="1"/>
</dbReference>
<dbReference type="PANTHER" id="PTHR31442">
    <property type="entry name" value="HOMEODOMAIN-LIKE SUPERFAMILY PROTEIN-RELATED"/>
    <property type="match status" value="1"/>
</dbReference>
<reference evidence="5 6" key="1">
    <citation type="submission" date="2024-11" db="EMBL/GenBank/DDBJ databases">
        <title>A near-complete genome assembly of Cinchona calisaya.</title>
        <authorList>
            <person name="Lian D.C."/>
            <person name="Zhao X.W."/>
            <person name="Wei L."/>
        </authorList>
    </citation>
    <scope>NUCLEOTIDE SEQUENCE [LARGE SCALE GENOMIC DNA]</scope>
    <source>
        <tissue evidence="5">Nenye</tissue>
    </source>
</reference>
<sequence>MNNGVHHQSQTQPLPSPLPLSSSTVQGQGLFTTTTTTVTDSSSRRFVWSVERHRRFAQIVSNLGIENALPEAILEEMRDVDGPTLEAVATHLHKYRLYLSRLCDVRAQQQSILFSSLR</sequence>
<feature type="region of interest" description="Disordered" evidence="4">
    <location>
        <begin position="1"/>
        <end position="33"/>
    </location>
</feature>
<comment type="caution">
    <text evidence="5">The sequence shown here is derived from an EMBL/GenBank/DDBJ whole genome shotgun (WGS) entry which is preliminary data.</text>
</comment>
<evidence type="ECO:0000256" key="2">
    <source>
        <dbReference type="ARBA" id="ARBA00023163"/>
    </source>
</evidence>
<dbReference type="Proteomes" id="UP001630127">
    <property type="component" value="Unassembled WGS sequence"/>
</dbReference>
<evidence type="ECO:0000256" key="1">
    <source>
        <dbReference type="ARBA" id="ARBA00023015"/>
    </source>
</evidence>
<evidence type="ECO:0000256" key="4">
    <source>
        <dbReference type="SAM" id="MobiDB-lite"/>
    </source>
</evidence>
<dbReference type="PANTHER" id="PTHR31442:SF29">
    <property type="entry name" value="HOMEODOMAIN-LIKE SUPERFAMILY PROTEIN"/>
    <property type="match status" value="1"/>
</dbReference>
<dbReference type="EMBL" id="JBJUIK010000017">
    <property type="protein sequence ID" value="KAL3498290.1"/>
    <property type="molecule type" value="Genomic_DNA"/>
</dbReference>
<dbReference type="NCBIfam" id="TIGR01557">
    <property type="entry name" value="myb_SHAQKYF"/>
    <property type="match status" value="1"/>
</dbReference>
<evidence type="ECO:0000256" key="3">
    <source>
        <dbReference type="ARBA" id="ARBA00023242"/>
    </source>
</evidence>
<accession>A0ABD2XVT0</accession>
<dbReference type="InterPro" id="IPR006447">
    <property type="entry name" value="Myb_dom_plants"/>
</dbReference>
<name>A0ABD2XVT0_9GENT</name>
<evidence type="ECO:0000313" key="5">
    <source>
        <dbReference type="EMBL" id="KAL3498290.1"/>
    </source>
</evidence>
<keyword evidence="6" id="KW-1185">Reference proteome</keyword>
<protein>
    <submittedName>
        <fullName evidence="5">Uncharacterized protein</fullName>
    </submittedName>
</protein>
<dbReference type="InterPro" id="IPR009057">
    <property type="entry name" value="Homeodomain-like_sf"/>
</dbReference>
<keyword evidence="1" id="KW-0805">Transcription regulation</keyword>
<keyword evidence="2" id="KW-0804">Transcription</keyword>
<feature type="compositionally biased region" description="Low complexity" evidence="4">
    <location>
        <begin position="8"/>
        <end position="24"/>
    </location>
</feature>
<dbReference type="SUPFAM" id="SSF46689">
    <property type="entry name" value="Homeodomain-like"/>
    <property type="match status" value="1"/>
</dbReference>